<dbReference type="RefSeq" id="WP_161015454.1">
    <property type="nucleotide sequence ID" value="NZ_WWCK01000005.1"/>
</dbReference>
<dbReference type="PROSITE" id="PS51318">
    <property type="entry name" value="TAT"/>
    <property type="match status" value="1"/>
</dbReference>
<reference evidence="1 2" key="1">
    <citation type="submission" date="2019-12" db="EMBL/GenBank/DDBJ databases">
        <title>Novel species isolated from a subtropical stream in China.</title>
        <authorList>
            <person name="Lu H."/>
        </authorList>
    </citation>
    <scope>NUCLEOTIDE SEQUENCE [LARGE SCALE GENOMIC DNA]</scope>
    <source>
        <strain evidence="1 2">FT55W</strain>
    </source>
</reference>
<dbReference type="InterPro" id="IPR006311">
    <property type="entry name" value="TAT_signal"/>
</dbReference>
<dbReference type="AlphaFoldDB" id="A0A7X4GTN2"/>
<dbReference type="Proteomes" id="UP000450012">
    <property type="component" value="Unassembled WGS sequence"/>
</dbReference>
<dbReference type="SUPFAM" id="SSF53850">
    <property type="entry name" value="Periplasmic binding protein-like II"/>
    <property type="match status" value="1"/>
</dbReference>
<comment type="caution">
    <text evidence="1">The sequence shown here is derived from an EMBL/GenBank/DDBJ whole genome shotgun (WGS) entry which is preliminary data.</text>
</comment>
<dbReference type="EMBL" id="WWCK01000005">
    <property type="protein sequence ID" value="MYM68930.1"/>
    <property type="molecule type" value="Genomic_DNA"/>
</dbReference>
<proteinExistence type="predicted"/>
<dbReference type="PANTHER" id="PTHR35936">
    <property type="entry name" value="MEMBRANE-BOUND LYTIC MUREIN TRANSGLYCOSYLASE F"/>
    <property type="match status" value="1"/>
</dbReference>
<keyword evidence="2" id="KW-1185">Reference proteome</keyword>
<organism evidence="1 2">
    <name type="scientific">Duganella rivi</name>
    <dbReference type="NCBI Taxonomy" id="2666083"/>
    <lineage>
        <taxon>Bacteria</taxon>
        <taxon>Pseudomonadati</taxon>
        <taxon>Pseudomonadota</taxon>
        <taxon>Betaproteobacteria</taxon>
        <taxon>Burkholderiales</taxon>
        <taxon>Oxalobacteraceae</taxon>
        <taxon>Telluria group</taxon>
        <taxon>Duganella</taxon>
    </lineage>
</organism>
<dbReference type="Gene3D" id="3.40.190.10">
    <property type="entry name" value="Periplasmic binding protein-like II"/>
    <property type="match status" value="2"/>
</dbReference>
<evidence type="ECO:0000313" key="2">
    <source>
        <dbReference type="Proteomes" id="UP000450012"/>
    </source>
</evidence>
<gene>
    <name evidence="1" type="ORF">GTP45_19115</name>
</gene>
<accession>A0A7X4GTN2</accession>
<sequence length="250" mass="26610">MSKHSPARRSMVIDGALCLALPAAGALAAPSVLRAVSLTVPLFGMERQGAAPSGIFVDVITELSRASGVPISNAMAPKVRAQAMLKAGEADLMIGFDNPELQASARRVALVASFEVGIVARPGIRLRALSDLRGKTVGQLRSADYFAPLEQDSAILKYSTNTMAQMVKMLALGRVDAVIGVRESLYYAFQTEGVAAERIGDFLALTSREAWLHYANSNYDAATADKLAAAMRRLRDGGSIAAIVARYVRK</sequence>
<name>A0A7X4GTN2_9BURK</name>
<dbReference type="PANTHER" id="PTHR35936:SF35">
    <property type="entry name" value="L-CYSTINE-BINDING PROTEIN TCYJ"/>
    <property type="match status" value="1"/>
</dbReference>
<protein>
    <submittedName>
        <fullName evidence="1">Transporter substrate-binding domain-containing protein</fullName>
    </submittedName>
</protein>
<evidence type="ECO:0000313" key="1">
    <source>
        <dbReference type="EMBL" id="MYM68930.1"/>
    </source>
</evidence>